<gene>
    <name evidence="1" type="ORF">ABVT43_03925</name>
</gene>
<dbReference type="SUPFAM" id="SSF53335">
    <property type="entry name" value="S-adenosyl-L-methionine-dependent methyltransferases"/>
    <property type="match status" value="1"/>
</dbReference>
<dbReference type="Pfam" id="PF01135">
    <property type="entry name" value="PCMT"/>
    <property type="match status" value="1"/>
</dbReference>
<dbReference type="RefSeq" id="WP_353873828.1">
    <property type="nucleotide sequence ID" value="NZ_JBEVCJ010000003.1"/>
</dbReference>
<evidence type="ECO:0008006" key="3">
    <source>
        <dbReference type="Google" id="ProtNLM"/>
    </source>
</evidence>
<evidence type="ECO:0000313" key="2">
    <source>
        <dbReference type="Proteomes" id="UP001548189"/>
    </source>
</evidence>
<dbReference type="InterPro" id="IPR029063">
    <property type="entry name" value="SAM-dependent_MTases_sf"/>
</dbReference>
<reference evidence="1 2" key="1">
    <citation type="submission" date="2024-06" db="EMBL/GenBank/DDBJ databases">
        <authorList>
            <person name="Li F."/>
        </authorList>
    </citation>
    <scope>NUCLEOTIDE SEQUENCE [LARGE SCALE GENOMIC DNA]</scope>
    <source>
        <strain evidence="1 2">GXAS 311</strain>
    </source>
</reference>
<organism evidence="1 2">
    <name type="scientific">Aliikangiella maris</name>
    <dbReference type="NCBI Taxonomy" id="3162458"/>
    <lineage>
        <taxon>Bacteria</taxon>
        <taxon>Pseudomonadati</taxon>
        <taxon>Pseudomonadota</taxon>
        <taxon>Gammaproteobacteria</taxon>
        <taxon>Oceanospirillales</taxon>
        <taxon>Pleioneaceae</taxon>
        <taxon>Aliikangiella</taxon>
    </lineage>
</organism>
<keyword evidence="2" id="KW-1185">Reference proteome</keyword>
<evidence type="ECO:0000313" key="1">
    <source>
        <dbReference type="EMBL" id="MET1254271.1"/>
    </source>
</evidence>
<protein>
    <recommendedName>
        <fullName evidence="3">Class I SAM-dependent methyltransferase</fullName>
    </recommendedName>
</protein>
<dbReference type="EMBL" id="JBEVCJ010000003">
    <property type="protein sequence ID" value="MET1254271.1"/>
    <property type="molecule type" value="Genomic_DNA"/>
</dbReference>
<proteinExistence type="predicted"/>
<comment type="caution">
    <text evidence="1">The sequence shown here is derived from an EMBL/GenBank/DDBJ whole genome shotgun (WGS) entry which is preliminary data.</text>
</comment>
<accession>A0ABV2BQQ5</accession>
<dbReference type="InterPro" id="IPR016980">
    <property type="entry name" value="S-AdoMet-dep_MeTrfase_Alr7345"/>
</dbReference>
<sequence length="255" mass="29040">MKKNGLRLLVVLTLVLPNFLIADDKLKSTILSSPPRPADEVKRDKYRKPEQVLQLLDLKPGMRVVDLVAGGGYYSELLARVVGNNGLVVSHNPPYVINRFANFLHNPKQGWLARFETPIWKNCVIKNTDELDTINLPMQIDAVLMVLFYHDTVWQGVNRSMMNRRIFNVLKPGGTYLVIDHNAKGGRGIMDAKSLHRIDKQTVINEITSVGFELAIDSSILLTIEDTRDYSFVRDVKLKRDQTDRMVLKFIKPKS</sequence>
<name>A0ABV2BQQ5_9GAMM</name>
<dbReference type="PIRSF" id="PIRSF031679">
    <property type="entry name" value="Mtase_Alr7345_prd"/>
    <property type="match status" value="1"/>
</dbReference>
<dbReference type="Gene3D" id="3.40.50.150">
    <property type="entry name" value="Vaccinia Virus protein VP39"/>
    <property type="match status" value="1"/>
</dbReference>
<dbReference type="Proteomes" id="UP001548189">
    <property type="component" value="Unassembled WGS sequence"/>
</dbReference>